<dbReference type="CDD" id="cd02440">
    <property type="entry name" value="AdoMet_MTases"/>
    <property type="match status" value="1"/>
</dbReference>
<dbReference type="InterPro" id="IPR029063">
    <property type="entry name" value="SAM-dependent_MTases_sf"/>
</dbReference>
<comment type="caution">
    <text evidence="4">The sequence shown here is derived from an EMBL/GenBank/DDBJ whole genome shotgun (WGS) entry which is preliminary data.</text>
</comment>
<sequence length="231" mass="24935">MTATETAEAPAPTPLSAEQLFDAVGPAYETAFENLDTQHKSIRWLLDQLPSSGAKIVDIGCGTGKPVCYLLAEKGHDVLGIDISGAMIDAARERVTKAKFEKLDIRDFNPPSESFDAVTAYFSLIAGVSQDEIRATLKRVFGFLKPGGFLVWSTVPLDADNLNLSWMGRPTVVSSLGPEDALAAVKDAGFEIVEEMRSQYLPKGAVEAGICGEGDIWEEPHLFVYAKKPTA</sequence>
<keyword evidence="2" id="KW-0808">Transferase</keyword>
<dbReference type="GO" id="GO:0008168">
    <property type="term" value="F:methyltransferase activity"/>
    <property type="evidence" value="ECO:0007669"/>
    <property type="project" value="UniProtKB-KW"/>
</dbReference>
<reference evidence="4" key="2">
    <citation type="submission" date="2023-05" db="EMBL/GenBank/DDBJ databases">
        <authorList>
            <consortium name="Lawrence Berkeley National Laboratory"/>
            <person name="Steindorff A."/>
            <person name="Hensen N."/>
            <person name="Bonometti L."/>
            <person name="Westerberg I."/>
            <person name="Brannstrom I.O."/>
            <person name="Guillou S."/>
            <person name="Cros-Aarteil S."/>
            <person name="Calhoun S."/>
            <person name="Haridas S."/>
            <person name="Kuo A."/>
            <person name="Mondo S."/>
            <person name="Pangilinan J."/>
            <person name="Riley R."/>
            <person name="Labutti K."/>
            <person name="Andreopoulos B."/>
            <person name="Lipzen A."/>
            <person name="Chen C."/>
            <person name="Yanf M."/>
            <person name="Daum C."/>
            <person name="Ng V."/>
            <person name="Clum A."/>
            <person name="Ohm R."/>
            <person name="Martin F."/>
            <person name="Silar P."/>
            <person name="Natvig D."/>
            <person name="Lalanne C."/>
            <person name="Gautier V."/>
            <person name="Ament-Velasquez S.L."/>
            <person name="Kruys A."/>
            <person name="Hutchinson M.I."/>
            <person name="Powell A.J."/>
            <person name="Barry K."/>
            <person name="Miller A.N."/>
            <person name="Grigoriev I.V."/>
            <person name="Debuchy R."/>
            <person name="Gladieux P."/>
            <person name="Thoren M.H."/>
            <person name="Johannesson H."/>
        </authorList>
    </citation>
    <scope>NUCLEOTIDE SEQUENCE</scope>
    <source>
        <strain evidence="4">PSN293</strain>
    </source>
</reference>
<dbReference type="AlphaFoldDB" id="A0AAN6YAC6"/>
<keyword evidence="5" id="KW-1185">Reference proteome</keyword>
<evidence type="ECO:0000256" key="1">
    <source>
        <dbReference type="ARBA" id="ARBA00022603"/>
    </source>
</evidence>
<dbReference type="SUPFAM" id="SSF53335">
    <property type="entry name" value="S-adenosyl-L-methionine-dependent methyltransferases"/>
    <property type="match status" value="1"/>
</dbReference>
<evidence type="ECO:0000313" key="5">
    <source>
        <dbReference type="Proteomes" id="UP001301769"/>
    </source>
</evidence>
<dbReference type="PANTHER" id="PTHR43861:SF1">
    <property type="entry name" value="TRANS-ACONITATE 2-METHYLTRANSFERASE"/>
    <property type="match status" value="1"/>
</dbReference>
<dbReference type="Proteomes" id="UP001301769">
    <property type="component" value="Unassembled WGS sequence"/>
</dbReference>
<accession>A0AAN6YAC6</accession>
<evidence type="ECO:0000256" key="2">
    <source>
        <dbReference type="ARBA" id="ARBA00022679"/>
    </source>
</evidence>
<dbReference type="PANTHER" id="PTHR43861">
    <property type="entry name" value="TRANS-ACONITATE 2-METHYLTRANSFERASE-RELATED"/>
    <property type="match status" value="1"/>
</dbReference>
<evidence type="ECO:0000259" key="3">
    <source>
        <dbReference type="Pfam" id="PF13649"/>
    </source>
</evidence>
<organism evidence="4 5">
    <name type="scientific">Rhypophila decipiens</name>
    <dbReference type="NCBI Taxonomy" id="261697"/>
    <lineage>
        <taxon>Eukaryota</taxon>
        <taxon>Fungi</taxon>
        <taxon>Dikarya</taxon>
        <taxon>Ascomycota</taxon>
        <taxon>Pezizomycotina</taxon>
        <taxon>Sordariomycetes</taxon>
        <taxon>Sordariomycetidae</taxon>
        <taxon>Sordariales</taxon>
        <taxon>Naviculisporaceae</taxon>
        <taxon>Rhypophila</taxon>
    </lineage>
</organism>
<dbReference type="EMBL" id="MU858078">
    <property type="protein sequence ID" value="KAK4215613.1"/>
    <property type="molecule type" value="Genomic_DNA"/>
</dbReference>
<dbReference type="InterPro" id="IPR041698">
    <property type="entry name" value="Methyltransf_25"/>
</dbReference>
<dbReference type="Gene3D" id="3.40.50.150">
    <property type="entry name" value="Vaccinia Virus protein VP39"/>
    <property type="match status" value="1"/>
</dbReference>
<dbReference type="Pfam" id="PF13649">
    <property type="entry name" value="Methyltransf_25"/>
    <property type="match status" value="1"/>
</dbReference>
<reference evidence="4" key="1">
    <citation type="journal article" date="2023" name="Mol. Phylogenet. Evol.">
        <title>Genome-scale phylogeny and comparative genomics of the fungal order Sordariales.</title>
        <authorList>
            <person name="Hensen N."/>
            <person name="Bonometti L."/>
            <person name="Westerberg I."/>
            <person name="Brannstrom I.O."/>
            <person name="Guillou S."/>
            <person name="Cros-Aarteil S."/>
            <person name="Calhoun S."/>
            <person name="Haridas S."/>
            <person name="Kuo A."/>
            <person name="Mondo S."/>
            <person name="Pangilinan J."/>
            <person name="Riley R."/>
            <person name="LaButti K."/>
            <person name="Andreopoulos B."/>
            <person name="Lipzen A."/>
            <person name="Chen C."/>
            <person name="Yan M."/>
            <person name="Daum C."/>
            <person name="Ng V."/>
            <person name="Clum A."/>
            <person name="Steindorff A."/>
            <person name="Ohm R.A."/>
            <person name="Martin F."/>
            <person name="Silar P."/>
            <person name="Natvig D.O."/>
            <person name="Lalanne C."/>
            <person name="Gautier V."/>
            <person name="Ament-Velasquez S.L."/>
            <person name="Kruys A."/>
            <person name="Hutchinson M.I."/>
            <person name="Powell A.J."/>
            <person name="Barry K."/>
            <person name="Miller A.N."/>
            <person name="Grigoriev I.V."/>
            <person name="Debuchy R."/>
            <person name="Gladieux P."/>
            <person name="Hiltunen Thoren M."/>
            <person name="Johannesson H."/>
        </authorList>
    </citation>
    <scope>NUCLEOTIDE SEQUENCE</scope>
    <source>
        <strain evidence="4">PSN293</strain>
    </source>
</reference>
<protein>
    <submittedName>
        <fullName evidence="4">S-adenosyl-L-methionine-dependent methyltransferase</fullName>
    </submittedName>
</protein>
<evidence type="ECO:0000313" key="4">
    <source>
        <dbReference type="EMBL" id="KAK4215613.1"/>
    </source>
</evidence>
<name>A0AAN6YAC6_9PEZI</name>
<feature type="domain" description="Methyltransferase" evidence="3">
    <location>
        <begin position="56"/>
        <end position="148"/>
    </location>
</feature>
<gene>
    <name evidence="4" type="ORF">QBC37DRAFT_122149</name>
</gene>
<dbReference type="GO" id="GO:0032259">
    <property type="term" value="P:methylation"/>
    <property type="evidence" value="ECO:0007669"/>
    <property type="project" value="UniProtKB-KW"/>
</dbReference>
<proteinExistence type="predicted"/>
<keyword evidence="1 4" id="KW-0489">Methyltransferase</keyword>